<gene>
    <name evidence="4" type="ORF">A2719_00280</name>
</gene>
<dbReference type="GO" id="GO:0046872">
    <property type="term" value="F:metal ion binding"/>
    <property type="evidence" value="ECO:0007669"/>
    <property type="project" value="UniProtKB-KW"/>
</dbReference>
<evidence type="ECO:0000313" key="5">
    <source>
        <dbReference type="Proteomes" id="UP000177480"/>
    </source>
</evidence>
<sequence>MKHTYTNQGNSLIIILIVLGVIIGGVLYYKGAKSEKDALEASLPSSFADTNTSPVMENASPEIGAEDTMMEAAPLKEFAVEGKNFEFSVKEIRVAKDDFVRVNFTSMDGTHDWRVSGYDVGTAVVDTGKSSSIDFKADTVGTFEFYCSVGSHRQMGMVGKLIVE</sequence>
<feature type="domain" description="EfeO-type cupredoxin-like" evidence="3">
    <location>
        <begin position="72"/>
        <end position="163"/>
    </location>
</feature>
<dbReference type="Proteomes" id="UP000177480">
    <property type="component" value="Unassembled WGS sequence"/>
</dbReference>
<dbReference type="Gene3D" id="2.60.40.420">
    <property type="entry name" value="Cupredoxins - blue copper proteins"/>
    <property type="match status" value="1"/>
</dbReference>
<proteinExistence type="predicted"/>
<dbReference type="Pfam" id="PF13473">
    <property type="entry name" value="Cupredoxin_1"/>
    <property type="match status" value="1"/>
</dbReference>
<dbReference type="EMBL" id="MHNK01000013">
    <property type="protein sequence ID" value="OGZ43563.1"/>
    <property type="molecule type" value="Genomic_DNA"/>
</dbReference>
<dbReference type="PROSITE" id="PS00079">
    <property type="entry name" value="MULTICOPPER_OXIDASE1"/>
    <property type="match status" value="1"/>
</dbReference>
<dbReference type="STRING" id="1802114.A2719_00280"/>
<keyword evidence="2" id="KW-0472">Membrane</keyword>
<dbReference type="SUPFAM" id="SSF49503">
    <property type="entry name" value="Cupredoxins"/>
    <property type="match status" value="1"/>
</dbReference>
<accession>A0A1G2FZQ4</accession>
<evidence type="ECO:0000256" key="2">
    <source>
        <dbReference type="SAM" id="Phobius"/>
    </source>
</evidence>
<evidence type="ECO:0000256" key="1">
    <source>
        <dbReference type="ARBA" id="ARBA00022723"/>
    </source>
</evidence>
<evidence type="ECO:0000259" key="3">
    <source>
        <dbReference type="Pfam" id="PF13473"/>
    </source>
</evidence>
<dbReference type="InterPro" id="IPR008972">
    <property type="entry name" value="Cupredoxin"/>
</dbReference>
<dbReference type="AlphaFoldDB" id="A0A1G2FZQ4"/>
<dbReference type="InterPro" id="IPR028096">
    <property type="entry name" value="EfeO_Cupredoxin"/>
</dbReference>
<organism evidence="4 5">
    <name type="scientific">Candidatus Ryanbacteria bacterium RIFCSPHIGHO2_01_FULL_45_22</name>
    <dbReference type="NCBI Taxonomy" id="1802114"/>
    <lineage>
        <taxon>Bacteria</taxon>
        <taxon>Candidatus Ryaniibacteriota</taxon>
    </lineage>
</organism>
<evidence type="ECO:0000313" key="4">
    <source>
        <dbReference type="EMBL" id="OGZ43563.1"/>
    </source>
</evidence>
<comment type="caution">
    <text evidence="4">The sequence shown here is derived from an EMBL/GenBank/DDBJ whole genome shotgun (WGS) entry which is preliminary data.</text>
</comment>
<keyword evidence="1" id="KW-0479">Metal-binding</keyword>
<keyword evidence="2" id="KW-0812">Transmembrane</keyword>
<keyword evidence="2" id="KW-1133">Transmembrane helix</keyword>
<dbReference type="InterPro" id="IPR033138">
    <property type="entry name" value="Cu_oxidase_CS"/>
</dbReference>
<feature type="transmembrane region" description="Helical" evidence="2">
    <location>
        <begin position="12"/>
        <end position="29"/>
    </location>
</feature>
<protein>
    <recommendedName>
        <fullName evidence="3">EfeO-type cupredoxin-like domain-containing protein</fullName>
    </recommendedName>
</protein>
<reference evidence="4 5" key="1">
    <citation type="journal article" date="2016" name="Nat. Commun.">
        <title>Thousands of microbial genomes shed light on interconnected biogeochemical processes in an aquifer system.</title>
        <authorList>
            <person name="Anantharaman K."/>
            <person name="Brown C.T."/>
            <person name="Hug L.A."/>
            <person name="Sharon I."/>
            <person name="Castelle C.J."/>
            <person name="Probst A.J."/>
            <person name="Thomas B.C."/>
            <person name="Singh A."/>
            <person name="Wilkins M.J."/>
            <person name="Karaoz U."/>
            <person name="Brodie E.L."/>
            <person name="Williams K.H."/>
            <person name="Hubbard S.S."/>
            <person name="Banfield J.F."/>
        </authorList>
    </citation>
    <scope>NUCLEOTIDE SEQUENCE [LARGE SCALE GENOMIC DNA]</scope>
</reference>
<name>A0A1G2FZQ4_9BACT</name>